<accession>A0A381TI05</accession>
<dbReference type="InterPro" id="IPR014014">
    <property type="entry name" value="RNA_helicase_DEAD_Q_motif"/>
</dbReference>
<feature type="domain" description="Helicase C-terminal" evidence="8">
    <location>
        <begin position="226"/>
        <end position="374"/>
    </location>
</feature>
<evidence type="ECO:0000259" key="7">
    <source>
        <dbReference type="PROSITE" id="PS51192"/>
    </source>
</evidence>
<feature type="compositionally biased region" description="Basic residues" evidence="6">
    <location>
        <begin position="581"/>
        <end position="593"/>
    </location>
</feature>
<proteinExistence type="predicted"/>
<dbReference type="SMART" id="SM00487">
    <property type="entry name" value="DEXDc"/>
    <property type="match status" value="1"/>
</dbReference>
<dbReference type="InterPro" id="IPR027417">
    <property type="entry name" value="P-loop_NTPase"/>
</dbReference>
<evidence type="ECO:0000256" key="5">
    <source>
        <dbReference type="ARBA" id="ARBA00022840"/>
    </source>
</evidence>
<dbReference type="InterPro" id="IPR011545">
    <property type="entry name" value="DEAD/DEAH_box_helicase_dom"/>
</dbReference>
<dbReference type="InterPro" id="IPR014001">
    <property type="entry name" value="Helicase_ATP-bd"/>
</dbReference>
<dbReference type="InterPro" id="IPR050079">
    <property type="entry name" value="DEAD_box_RNA_helicase"/>
</dbReference>
<keyword evidence="5" id="KW-0067">ATP-binding</keyword>
<reference evidence="10" key="1">
    <citation type="submission" date="2018-05" db="EMBL/GenBank/DDBJ databases">
        <authorList>
            <person name="Lanie J.A."/>
            <person name="Ng W.-L."/>
            <person name="Kazmierczak K.M."/>
            <person name="Andrzejewski T.M."/>
            <person name="Davidsen T.M."/>
            <person name="Wayne K.J."/>
            <person name="Tettelin H."/>
            <person name="Glass J.I."/>
            <person name="Rusch D."/>
            <person name="Podicherti R."/>
            <person name="Tsui H.-C.T."/>
            <person name="Winkler M.E."/>
        </authorList>
    </citation>
    <scope>NUCLEOTIDE SEQUENCE</scope>
</reference>
<dbReference type="PROSITE" id="PS51195">
    <property type="entry name" value="Q_MOTIF"/>
    <property type="match status" value="1"/>
</dbReference>
<dbReference type="Pfam" id="PF00271">
    <property type="entry name" value="Helicase_C"/>
    <property type="match status" value="1"/>
</dbReference>
<evidence type="ECO:0000256" key="6">
    <source>
        <dbReference type="SAM" id="MobiDB-lite"/>
    </source>
</evidence>
<feature type="domain" description="DEAD-box RNA helicase Q" evidence="9">
    <location>
        <begin position="1"/>
        <end position="29"/>
    </location>
</feature>
<keyword evidence="4" id="KW-0347">Helicase</keyword>
<evidence type="ECO:0000256" key="1">
    <source>
        <dbReference type="ARBA" id="ARBA00022490"/>
    </source>
</evidence>
<feature type="compositionally biased region" description="Polar residues" evidence="6">
    <location>
        <begin position="456"/>
        <end position="467"/>
    </location>
</feature>
<evidence type="ECO:0000256" key="3">
    <source>
        <dbReference type="ARBA" id="ARBA00022801"/>
    </source>
</evidence>
<dbReference type="Pfam" id="PF00270">
    <property type="entry name" value="DEAD"/>
    <property type="match status" value="1"/>
</dbReference>
<feature type="compositionally biased region" description="Polar residues" evidence="6">
    <location>
        <begin position="490"/>
        <end position="518"/>
    </location>
</feature>
<dbReference type="SMART" id="SM00490">
    <property type="entry name" value="HELICc"/>
    <property type="match status" value="1"/>
</dbReference>
<evidence type="ECO:0008006" key="11">
    <source>
        <dbReference type="Google" id="ProtNLM"/>
    </source>
</evidence>
<dbReference type="PANTHER" id="PTHR47959">
    <property type="entry name" value="ATP-DEPENDENT RNA HELICASE RHLE-RELATED"/>
    <property type="match status" value="1"/>
</dbReference>
<dbReference type="SUPFAM" id="SSF52540">
    <property type="entry name" value="P-loop containing nucleoside triphosphate hydrolases"/>
    <property type="match status" value="1"/>
</dbReference>
<feature type="compositionally biased region" description="Low complexity" evidence="6">
    <location>
        <begin position="433"/>
        <end position="444"/>
    </location>
</feature>
<feature type="compositionally biased region" description="Polar residues" evidence="6">
    <location>
        <begin position="550"/>
        <end position="571"/>
    </location>
</feature>
<dbReference type="AlphaFoldDB" id="A0A381TI05"/>
<dbReference type="CDD" id="cd00268">
    <property type="entry name" value="DEADc"/>
    <property type="match status" value="1"/>
</dbReference>
<feature type="compositionally biased region" description="Low complexity" evidence="6">
    <location>
        <begin position="413"/>
        <end position="426"/>
    </location>
</feature>
<dbReference type="PANTHER" id="PTHR47959:SF13">
    <property type="entry name" value="ATP-DEPENDENT RNA HELICASE RHLE"/>
    <property type="match status" value="1"/>
</dbReference>
<dbReference type="GO" id="GO:0003724">
    <property type="term" value="F:RNA helicase activity"/>
    <property type="evidence" value="ECO:0007669"/>
    <property type="project" value="InterPro"/>
</dbReference>
<feature type="domain" description="Helicase ATP-binding" evidence="7">
    <location>
        <begin position="32"/>
        <end position="204"/>
    </location>
</feature>
<dbReference type="InterPro" id="IPR001650">
    <property type="entry name" value="Helicase_C-like"/>
</dbReference>
<dbReference type="GO" id="GO:0005829">
    <property type="term" value="C:cytosol"/>
    <property type="evidence" value="ECO:0007669"/>
    <property type="project" value="TreeGrafter"/>
</dbReference>
<dbReference type="InterPro" id="IPR044742">
    <property type="entry name" value="DEAD/DEAH_RhlB"/>
</dbReference>
<gene>
    <name evidence="10" type="ORF">METZ01_LOCUS67985</name>
</gene>
<organism evidence="10">
    <name type="scientific">marine metagenome</name>
    <dbReference type="NCBI Taxonomy" id="408172"/>
    <lineage>
        <taxon>unclassified sequences</taxon>
        <taxon>metagenomes</taxon>
        <taxon>ecological metagenomes</taxon>
    </lineage>
</organism>
<evidence type="ECO:0000259" key="9">
    <source>
        <dbReference type="PROSITE" id="PS51195"/>
    </source>
</evidence>
<dbReference type="GO" id="GO:0003676">
    <property type="term" value="F:nucleic acid binding"/>
    <property type="evidence" value="ECO:0007669"/>
    <property type="project" value="InterPro"/>
</dbReference>
<keyword evidence="3" id="KW-0378">Hydrolase</keyword>
<sequence>VSFQEFSLHPQVLAGVKSVGFTKPTPIQQQAIPVALQGRDLLGLAQTGTGKTAAFALPILQRLATTPAKRGVRCLVIAPTRELAEQILQSFRELGQHLGVKSIAIYGGVSKGPQLAGLRRGAQIVVACPGRLLDHVSQKDIDLTGVEVLVLDEADTMCDMGFLPDVRRILDHVPAKRQTLFFSATMPTEIRSLAIKILKDPEMVQIGVIAPAKTVSHALYPVPDKKKKDLLLALLQQTPTGRALVFTRTKHRARTLALELAKRSFRVAALQGNMSQNARQQAMDGFRAGKFDILVATDIAAHGIDVPEVSHVINFDFPNTADTYTHRIGRTGRAEQTGEAFTLAGAEDGNMIREVERELGVKIERRRLAGFDYGDFTPEEQFREERLGLRRAGGQSNGGRAGQSTRDPRPRTSQSNGRNNSQNNSQNRRRRNGAANNGASNNRAQPERAADAAFRPNSNDGNRSNQPVGAAPQASASNGSSNGRRREQPARTNRTTDSSNGNRWDQPSGRPSRTNPSDGGSAGRRKPDQLLGRQPLSESAERRRSGQVLGRSSTPDSSNGRSRSPKQSAPSFNPRPPRPGKPGKPRNRSAARR</sequence>
<dbReference type="GO" id="GO:0016787">
    <property type="term" value="F:hydrolase activity"/>
    <property type="evidence" value="ECO:0007669"/>
    <property type="project" value="UniProtKB-KW"/>
</dbReference>
<evidence type="ECO:0000256" key="2">
    <source>
        <dbReference type="ARBA" id="ARBA00022741"/>
    </source>
</evidence>
<dbReference type="PROSITE" id="PS51192">
    <property type="entry name" value="HELICASE_ATP_BIND_1"/>
    <property type="match status" value="1"/>
</dbReference>
<dbReference type="EMBL" id="UINC01004547">
    <property type="protein sequence ID" value="SVA15131.1"/>
    <property type="molecule type" value="Genomic_DNA"/>
</dbReference>
<protein>
    <recommendedName>
        <fullName evidence="11">RNA helicase</fullName>
    </recommendedName>
</protein>
<feature type="region of interest" description="Disordered" evidence="6">
    <location>
        <begin position="389"/>
        <end position="593"/>
    </location>
</feature>
<dbReference type="FunFam" id="3.40.50.300:FF:000108">
    <property type="entry name" value="ATP-dependent RNA helicase RhlE"/>
    <property type="match status" value="1"/>
</dbReference>
<dbReference type="PROSITE" id="PS51194">
    <property type="entry name" value="HELICASE_CTER"/>
    <property type="match status" value="1"/>
</dbReference>
<name>A0A381TI05_9ZZZZ</name>
<evidence type="ECO:0000259" key="8">
    <source>
        <dbReference type="PROSITE" id="PS51194"/>
    </source>
</evidence>
<evidence type="ECO:0000256" key="4">
    <source>
        <dbReference type="ARBA" id="ARBA00022806"/>
    </source>
</evidence>
<keyword evidence="1" id="KW-0963">Cytoplasm</keyword>
<dbReference type="GO" id="GO:0005524">
    <property type="term" value="F:ATP binding"/>
    <property type="evidence" value="ECO:0007669"/>
    <property type="project" value="UniProtKB-KW"/>
</dbReference>
<evidence type="ECO:0000313" key="10">
    <source>
        <dbReference type="EMBL" id="SVA15131.1"/>
    </source>
</evidence>
<dbReference type="CDD" id="cd18787">
    <property type="entry name" value="SF2_C_DEAD"/>
    <property type="match status" value="1"/>
</dbReference>
<feature type="non-terminal residue" evidence="10">
    <location>
        <position position="1"/>
    </location>
</feature>
<keyword evidence="2" id="KW-0547">Nucleotide-binding</keyword>
<dbReference type="Gene3D" id="3.40.50.300">
    <property type="entry name" value="P-loop containing nucleotide triphosphate hydrolases"/>
    <property type="match status" value="2"/>
</dbReference>